<keyword evidence="1" id="KW-0812">Transmembrane</keyword>
<evidence type="ECO:0000256" key="1">
    <source>
        <dbReference type="SAM" id="Phobius"/>
    </source>
</evidence>
<accession>A0A2V4UKP1</accession>
<dbReference type="RefSeq" id="WP_110855964.1">
    <property type="nucleotide sequence ID" value="NZ_QJSQ01000015.1"/>
</dbReference>
<dbReference type="OrthoDB" id="9892934at2"/>
<dbReference type="EMBL" id="QJSQ01000015">
    <property type="protein sequence ID" value="PYE21326.1"/>
    <property type="molecule type" value="Genomic_DNA"/>
</dbReference>
<sequence>MAIAELKVRQDAASEAIEKLDQRVTRHDEIISELRTAIAQVATKEDVAALRSDINTAFYQQLKDAHNSIPAKIGLLIAAAGVVVPIVAMVIAHHA</sequence>
<gene>
    <name evidence="2" type="ORF">C7410_115169</name>
</gene>
<dbReference type="AlphaFoldDB" id="A0A2V4UKP1"/>
<name>A0A2V4UKP1_9BURK</name>
<evidence type="ECO:0000313" key="2">
    <source>
        <dbReference type="EMBL" id="PYE21326.1"/>
    </source>
</evidence>
<reference evidence="2 3" key="1">
    <citation type="submission" date="2018-06" db="EMBL/GenBank/DDBJ databases">
        <title>Genomic Encyclopedia of Type Strains, Phase IV (KMG-V): Genome sequencing to study the core and pangenomes of soil and plant-associated prokaryotes.</title>
        <authorList>
            <person name="Whitman W."/>
        </authorList>
    </citation>
    <scope>NUCLEOTIDE SEQUENCE [LARGE SCALE GENOMIC DNA]</scope>
    <source>
        <strain evidence="2 3">SRCL-318</strain>
    </source>
</reference>
<keyword evidence="1" id="KW-1133">Transmembrane helix</keyword>
<evidence type="ECO:0000313" key="3">
    <source>
        <dbReference type="Proteomes" id="UP000247772"/>
    </source>
</evidence>
<organism evidence="2 3">
    <name type="scientific">Paraburkholderia silvatlantica</name>
    <dbReference type="NCBI Taxonomy" id="321895"/>
    <lineage>
        <taxon>Bacteria</taxon>
        <taxon>Pseudomonadati</taxon>
        <taxon>Pseudomonadota</taxon>
        <taxon>Betaproteobacteria</taxon>
        <taxon>Burkholderiales</taxon>
        <taxon>Burkholderiaceae</taxon>
        <taxon>Paraburkholderia</taxon>
    </lineage>
</organism>
<dbReference type="Proteomes" id="UP000247772">
    <property type="component" value="Unassembled WGS sequence"/>
</dbReference>
<keyword evidence="1" id="KW-0472">Membrane</keyword>
<protein>
    <submittedName>
        <fullName evidence="2">Uncharacterized protein</fullName>
    </submittedName>
</protein>
<comment type="caution">
    <text evidence="2">The sequence shown here is derived from an EMBL/GenBank/DDBJ whole genome shotgun (WGS) entry which is preliminary data.</text>
</comment>
<dbReference type="Gene3D" id="1.20.5.340">
    <property type="match status" value="1"/>
</dbReference>
<feature type="transmembrane region" description="Helical" evidence="1">
    <location>
        <begin position="73"/>
        <end position="92"/>
    </location>
</feature>
<proteinExistence type="predicted"/>